<keyword evidence="5" id="KW-0238">DNA-binding</keyword>
<comment type="catalytic activity">
    <reaction evidence="1">
        <text>ATP-independent breakage of single-stranded DNA, followed by passage and rejoining.</text>
        <dbReference type="EC" id="5.6.2.1"/>
    </reaction>
</comment>
<evidence type="ECO:0000256" key="3">
    <source>
        <dbReference type="ARBA" id="ARBA00012891"/>
    </source>
</evidence>
<evidence type="ECO:0000313" key="11">
    <source>
        <dbReference type="Proteomes" id="UP000543836"/>
    </source>
</evidence>
<dbReference type="Pfam" id="PF01028">
    <property type="entry name" value="Topoisom_I"/>
    <property type="match status" value="1"/>
</dbReference>
<reference evidence="10 11" key="1">
    <citation type="submission" date="2020-08" db="EMBL/GenBank/DDBJ databases">
        <title>Genomic Encyclopedia of Type Strains, Phase IV (KMG-V): Genome sequencing to study the core and pangenomes of soil and plant-associated prokaryotes.</title>
        <authorList>
            <person name="Whitman W."/>
        </authorList>
    </citation>
    <scope>NUCLEOTIDE SEQUENCE [LARGE SCALE GENOMIC DNA]</scope>
    <source>
        <strain evidence="10 11">SEMIA 492</strain>
    </source>
</reference>
<gene>
    <name evidence="10" type="ORF">GGE60_000897</name>
</gene>
<dbReference type="InterPro" id="IPR049331">
    <property type="entry name" value="Top1B_N_bact"/>
</dbReference>
<keyword evidence="6 10" id="KW-0413">Isomerase</keyword>
<dbReference type="GO" id="GO:0003917">
    <property type="term" value="F:DNA topoisomerase type I (single strand cut, ATP-independent) activity"/>
    <property type="evidence" value="ECO:0007669"/>
    <property type="project" value="UniProtKB-EC"/>
</dbReference>
<comment type="similarity">
    <text evidence="2">Belongs to the type IB topoisomerase family.</text>
</comment>
<keyword evidence="11" id="KW-1185">Reference proteome</keyword>
<dbReference type="EMBL" id="JACIIG010000002">
    <property type="protein sequence ID" value="MBB4566796.1"/>
    <property type="molecule type" value="Genomic_DNA"/>
</dbReference>
<feature type="domain" description="DNA topoisomerase I catalytic core eukaryotic-type" evidence="8">
    <location>
        <begin position="142"/>
        <end position="359"/>
    </location>
</feature>
<feature type="region of interest" description="Disordered" evidence="7">
    <location>
        <begin position="1"/>
        <end position="38"/>
    </location>
</feature>
<dbReference type="Proteomes" id="UP000543836">
    <property type="component" value="Unassembled WGS sequence"/>
</dbReference>
<evidence type="ECO:0000256" key="4">
    <source>
        <dbReference type="ARBA" id="ARBA00023029"/>
    </source>
</evidence>
<keyword evidence="4" id="KW-0799">Topoisomerase</keyword>
<dbReference type="Gene3D" id="1.10.132.120">
    <property type="match status" value="1"/>
</dbReference>
<name>A0A7W6ZQC0_9HYPH</name>
<dbReference type="EC" id="5.6.2.1" evidence="3"/>
<dbReference type="PROSITE" id="PS52038">
    <property type="entry name" value="TOPO_IB_2"/>
    <property type="match status" value="1"/>
</dbReference>
<dbReference type="InterPro" id="IPR014711">
    <property type="entry name" value="TopoI_cat_a-hlx-sub_euk"/>
</dbReference>
<dbReference type="SUPFAM" id="SSF55869">
    <property type="entry name" value="DNA topoisomerase I domain"/>
    <property type="match status" value="1"/>
</dbReference>
<evidence type="ECO:0000256" key="5">
    <source>
        <dbReference type="ARBA" id="ARBA00023125"/>
    </source>
</evidence>
<evidence type="ECO:0000256" key="7">
    <source>
        <dbReference type="SAM" id="MobiDB-lite"/>
    </source>
</evidence>
<dbReference type="InterPro" id="IPR013500">
    <property type="entry name" value="TopoI_cat_euk"/>
</dbReference>
<dbReference type="InterPro" id="IPR011010">
    <property type="entry name" value="DNA_brk_join_enz"/>
</dbReference>
<dbReference type="SUPFAM" id="SSF56349">
    <property type="entry name" value="DNA breaking-rejoining enzymes"/>
    <property type="match status" value="1"/>
</dbReference>
<dbReference type="AlphaFoldDB" id="A0A7W6ZQC0"/>
<evidence type="ECO:0000313" key="10">
    <source>
        <dbReference type="EMBL" id="MBB4566796.1"/>
    </source>
</evidence>
<feature type="domain" description="DNA topoisomerase IB N-terminal" evidence="9">
    <location>
        <begin position="81"/>
        <end position="129"/>
    </location>
</feature>
<evidence type="ECO:0000259" key="8">
    <source>
        <dbReference type="Pfam" id="PF01028"/>
    </source>
</evidence>
<dbReference type="Gene3D" id="3.90.15.10">
    <property type="entry name" value="Topoisomerase I, Chain A, domain 3"/>
    <property type="match status" value="1"/>
</dbReference>
<accession>A0A7W6ZQC0</accession>
<evidence type="ECO:0000256" key="6">
    <source>
        <dbReference type="ARBA" id="ARBA00023235"/>
    </source>
</evidence>
<evidence type="ECO:0000256" key="2">
    <source>
        <dbReference type="ARBA" id="ARBA00006645"/>
    </source>
</evidence>
<evidence type="ECO:0000256" key="1">
    <source>
        <dbReference type="ARBA" id="ARBA00000213"/>
    </source>
</evidence>
<dbReference type="GO" id="GO:0003677">
    <property type="term" value="F:DNA binding"/>
    <property type="evidence" value="ECO:0007669"/>
    <property type="project" value="UniProtKB-KW"/>
</dbReference>
<proteinExistence type="inferred from homology"/>
<dbReference type="InterPro" id="IPR001631">
    <property type="entry name" value="TopoI"/>
</dbReference>
<organism evidence="10 11">
    <name type="scientific">Rhizobium leucaenae</name>
    <dbReference type="NCBI Taxonomy" id="29450"/>
    <lineage>
        <taxon>Bacteria</taxon>
        <taxon>Pseudomonadati</taxon>
        <taxon>Pseudomonadota</taxon>
        <taxon>Alphaproteobacteria</taxon>
        <taxon>Hyphomicrobiales</taxon>
        <taxon>Rhizobiaceae</taxon>
        <taxon>Rhizobium/Agrobacterium group</taxon>
        <taxon>Rhizobium</taxon>
    </lineage>
</organism>
<dbReference type="PRINTS" id="PR00416">
    <property type="entry name" value="EUTPISMRASEI"/>
</dbReference>
<feature type="compositionally biased region" description="Polar residues" evidence="7">
    <location>
        <begin position="1"/>
        <end position="11"/>
    </location>
</feature>
<dbReference type="GO" id="GO:0006265">
    <property type="term" value="P:DNA topological change"/>
    <property type="evidence" value="ECO:0007669"/>
    <property type="project" value="InterPro"/>
</dbReference>
<dbReference type="InterPro" id="IPR035447">
    <property type="entry name" value="DNA_topo_I_N_sf"/>
</dbReference>
<comment type="caution">
    <text evidence="10">The sequence shown here is derived from an EMBL/GenBank/DDBJ whole genome shotgun (WGS) entry which is preliminary data.</text>
</comment>
<dbReference type="Pfam" id="PF21338">
    <property type="entry name" value="Top1B_N_bact"/>
    <property type="match status" value="1"/>
</dbReference>
<protein>
    <recommendedName>
        <fullName evidence="3">DNA topoisomerase</fullName>
        <ecNumber evidence="3">5.6.2.1</ecNumber>
    </recommendedName>
</protein>
<sequence length="395" mass="44389">MTESGLQSGQEPGNVGSDTGAVCSGAKLAQGQSPVVADPMPSEATISKAPPPPMHEIGDESEIVYLAILESGITRKKGRKGFLYYDESGNRIYDEAELERFSALAIPPAYTDVIISPEPRSHLQAVGRDARGRKQYRYHPNWTAERDREKFAQLVEFARALPEIRKRIDMDLRRRKPGLAKALATVVWLMDKLFIRIGNEAYAMENGSYGLTTLRSRHVKLVGSRLQFRFKGKSGREWRLSYTDRRIIRAIRMLQELPGQHLFQYLDENGALHAIRSQDVNAYIREAAGGDFSSRQFRIWGATRMAASALAVIEPANSATARARQINEIVDTVAAKLVNTRAVCRGSYIHPRVFEDFENGSLAKIAKTKVRKGSSILKWLDEDEVTVLRWLEELE</sequence>
<evidence type="ECO:0000259" key="9">
    <source>
        <dbReference type="Pfam" id="PF21338"/>
    </source>
</evidence>
<dbReference type="Gene3D" id="3.30.66.10">
    <property type="entry name" value="DNA topoisomerase I domain"/>
    <property type="match status" value="1"/>
</dbReference>